<comment type="caution">
    <text evidence="2">The sequence shown here is derived from an EMBL/GenBank/DDBJ whole genome shotgun (WGS) entry which is preliminary data.</text>
</comment>
<sequence>MHQQRVPELAQAKDARDKRTLGEHHGVAQSSMQEATNWLGHAALAQAEQQRRRILAETHPDFQKAEAAARVFSARLAQAQQQQQKRRAQARASAPAQTPKQKGPRCDLSVSWQWSERQ</sequence>
<organism evidence="2 3">
    <name type="scientific">Streptomyces subrutilus</name>
    <dbReference type="NCBI Taxonomy" id="36818"/>
    <lineage>
        <taxon>Bacteria</taxon>
        <taxon>Bacillati</taxon>
        <taxon>Actinomycetota</taxon>
        <taxon>Actinomycetes</taxon>
        <taxon>Kitasatosporales</taxon>
        <taxon>Streptomycetaceae</taxon>
        <taxon>Streptomyces</taxon>
    </lineage>
</organism>
<proteinExistence type="predicted"/>
<reference evidence="2" key="2">
    <citation type="submission" date="2020-09" db="EMBL/GenBank/DDBJ databases">
        <authorList>
            <person name="Sun Q."/>
            <person name="Ohkuma M."/>
        </authorList>
    </citation>
    <scope>NUCLEOTIDE SEQUENCE</scope>
    <source>
        <strain evidence="2">JCM 4834</strain>
    </source>
</reference>
<feature type="compositionally biased region" description="Basic and acidic residues" evidence="1">
    <location>
        <begin position="11"/>
        <end position="26"/>
    </location>
</feature>
<reference evidence="2" key="1">
    <citation type="journal article" date="2014" name="Int. J. Syst. Evol. Microbiol.">
        <title>Complete genome sequence of Corynebacterium casei LMG S-19264T (=DSM 44701T), isolated from a smear-ripened cheese.</title>
        <authorList>
            <consortium name="US DOE Joint Genome Institute (JGI-PGF)"/>
            <person name="Walter F."/>
            <person name="Albersmeier A."/>
            <person name="Kalinowski J."/>
            <person name="Ruckert C."/>
        </authorList>
    </citation>
    <scope>NUCLEOTIDE SEQUENCE</scope>
    <source>
        <strain evidence="2">JCM 4834</strain>
    </source>
</reference>
<evidence type="ECO:0000256" key="1">
    <source>
        <dbReference type="SAM" id="MobiDB-lite"/>
    </source>
</evidence>
<accession>A0A918VHL9</accession>
<feature type="region of interest" description="Disordered" evidence="1">
    <location>
        <begin position="76"/>
        <end position="118"/>
    </location>
</feature>
<gene>
    <name evidence="2" type="ORF">GCM10010371_68670</name>
</gene>
<feature type="region of interest" description="Disordered" evidence="1">
    <location>
        <begin position="1"/>
        <end position="30"/>
    </location>
</feature>
<dbReference type="AlphaFoldDB" id="A0A918VHL9"/>
<protein>
    <submittedName>
        <fullName evidence="2">Uncharacterized protein</fullName>
    </submittedName>
</protein>
<evidence type="ECO:0000313" key="3">
    <source>
        <dbReference type="Proteomes" id="UP000634660"/>
    </source>
</evidence>
<dbReference type="RefSeq" id="WP_189829237.1">
    <property type="nucleotide sequence ID" value="NZ_BMVX01000053.1"/>
</dbReference>
<dbReference type="Proteomes" id="UP000634660">
    <property type="component" value="Unassembled WGS sequence"/>
</dbReference>
<evidence type="ECO:0000313" key="2">
    <source>
        <dbReference type="EMBL" id="GGZ99495.1"/>
    </source>
</evidence>
<dbReference type="EMBL" id="BMVX01000053">
    <property type="protein sequence ID" value="GGZ99495.1"/>
    <property type="molecule type" value="Genomic_DNA"/>
</dbReference>
<name>A0A918VHL9_9ACTN</name>